<evidence type="ECO:0000256" key="11">
    <source>
        <dbReference type="SAM" id="MobiDB-lite"/>
    </source>
</evidence>
<evidence type="ECO:0000256" key="6">
    <source>
        <dbReference type="ARBA" id="ARBA00022722"/>
    </source>
</evidence>
<keyword evidence="8" id="KW-0255">Endonuclease</keyword>
<dbReference type="VEuPathDB" id="TriTrypDB:TcIL3000_5_2960"/>
<dbReference type="GO" id="GO:0005739">
    <property type="term" value="C:mitochondrion"/>
    <property type="evidence" value="ECO:0007669"/>
    <property type="project" value="TreeGrafter"/>
</dbReference>
<dbReference type="InterPro" id="IPR047151">
    <property type="entry name" value="RNZ2-like"/>
</dbReference>
<evidence type="ECO:0000256" key="4">
    <source>
        <dbReference type="ARBA" id="ARBA00012477"/>
    </source>
</evidence>
<keyword evidence="9" id="KW-0378">Hydrolase</keyword>
<evidence type="ECO:0000256" key="5">
    <source>
        <dbReference type="ARBA" id="ARBA00022694"/>
    </source>
</evidence>
<evidence type="ECO:0000256" key="1">
    <source>
        <dbReference type="ARBA" id="ARBA00000402"/>
    </source>
</evidence>
<proteinExistence type="inferred from homology"/>
<comment type="catalytic activity">
    <reaction evidence="1">
        <text>Endonucleolytic cleavage of RNA, removing extra 3' nucleotides from tRNA precursor, generating 3' termini of tRNAs. A 3'-hydroxy group is left at the tRNA terminus and a 5'-phosphoryl group is left at the trailer molecule.</text>
        <dbReference type="EC" id="3.1.26.11"/>
    </reaction>
</comment>
<dbReference type="PANTHER" id="PTHR12553">
    <property type="entry name" value="ZINC PHOSPHODIESTERASE ELAC PROTEIN 2"/>
    <property type="match status" value="1"/>
</dbReference>
<dbReference type="Gene3D" id="3.60.15.10">
    <property type="entry name" value="Ribonuclease Z/Hydroxyacylglutathione hydrolase-like"/>
    <property type="match status" value="2"/>
</dbReference>
<dbReference type="AlphaFoldDB" id="G0ULR7"/>
<dbReference type="InterPro" id="IPR036866">
    <property type="entry name" value="RibonucZ/Hydroxyglut_hydro"/>
</dbReference>
<keyword evidence="10" id="KW-0862">Zinc</keyword>
<gene>
    <name evidence="12" type="ORF">TCIL3000_5_2960</name>
</gene>
<evidence type="ECO:0000313" key="12">
    <source>
        <dbReference type="EMBL" id="CCC90579.1"/>
    </source>
</evidence>
<evidence type="ECO:0000256" key="2">
    <source>
        <dbReference type="ARBA" id="ARBA00001947"/>
    </source>
</evidence>
<dbReference type="SUPFAM" id="SSF56281">
    <property type="entry name" value="Metallo-hydrolase/oxidoreductase"/>
    <property type="match status" value="2"/>
</dbReference>
<accession>G0ULR7</accession>
<sequence length="1065" mass="116326">MSVDYIQTVGTDVPNSCGSCCFTGFVQSDVLHGPSEPMSLDGGDELHVAASTGKNENQLLFFNCPEGAQRFSAEAGLRLVRTRGFFFTRWTPSAVMGMPGLLFTINDAGVKHANFFGPDAGMAAVESHECDRVCAEECMNSTTADTANSGSVAGLGRMLSVLGEHYFLHRTMTFQQLRAGSEGCLRKGLSSFGFVRDIPLLQHQQADTHFCSGTEPDATQVLPCDAHCDALLSSFFVLALQLSPTSALVGFNISSGSVEESERIFGYALLHAPKGAFDPKRAKAHGVPPGPLYGQLKQGMGVWVDGPATAVTAGDEVRRFIDPRSVRKATVGSQHLYVSLVLDGDRIEDVARAVEALFGCDDVGGEEEVLQERQSSAHHDAVRICGNLRRLLCRWKPQFLYRDQCSQPKDGENVTPKERLLALVHIVHVQNIEFFSSIGHGDHSLGQKVYASAAFARAPRGIRENVLRDLTNYVCSSEEPAAVGNGGTKHHFCADIQHSFSAFPTALAHRYHLNSIAAAHFPVKHTSTGEMNDEKRGPVWPYAVKHPLLPSSAAMPIVEDGTGAALSLTMPTHATASTAGKSKVDGKKDSGEEKAEGLLRYPSVASAVAMLSEQFRAEACAFHKFVGTSPNEVSVTFRQQQHKLDGGGALSFLGTGSAIPSKYRNVSGAFVELMYDSPREASPKRAVVVLDFGEGSAGQLAMLYCGDDEQLRCFVRDLVFVFISHSHADHHLGLMSLLELRRRLLASEGEAGCSCKKLDPLLVVCPQEVRLFIEETWGQQNAYKQWLAKEVVFDVFSSQQNKDTARLPHLDELCRRLCCETVPPLPDPMESTADGGEEGRPLWEAAVFPVDHPANAHALLLRFPTTPRSSVKEASRVLLFSGDTRPCGHLVERCRQFTTRTHGGAMEESSSEGGKPHAPEGVYICLHEATFGDGCEDEAVRKCHSTLREALQVADLIGARHIVLNHFSQRYPKLPGLTRAQLGGKDVDLHCKRRGPRAPQSNTIGDNIVDERQEVERNMCFGFDFMRLTFAALENGEVSYLTPLFVQLLQEYESWGVGTTKRLRE</sequence>
<evidence type="ECO:0000256" key="10">
    <source>
        <dbReference type="ARBA" id="ARBA00022833"/>
    </source>
</evidence>
<dbReference type="EC" id="3.1.26.11" evidence="4"/>
<organism evidence="12">
    <name type="scientific">Trypanosoma congolense (strain IL3000)</name>
    <dbReference type="NCBI Taxonomy" id="1068625"/>
    <lineage>
        <taxon>Eukaryota</taxon>
        <taxon>Discoba</taxon>
        <taxon>Euglenozoa</taxon>
        <taxon>Kinetoplastea</taxon>
        <taxon>Metakinetoplastina</taxon>
        <taxon>Trypanosomatida</taxon>
        <taxon>Trypanosomatidae</taxon>
        <taxon>Trypanosoma</taxon>
        <taxon>Nannomonas</taxon>
    </lineage>
</organism>
<dbReference type="EMBL" id="HE575318">
    <property type="protein sequence ID" value="CCC90579.1"/>
    <property type="molecule type" value="Genomic_DNA"/>
</dbReference>
<dbReference type="GO" id="GO:1990180">
    <property type="term" value="P:mitochondrial tRNA 3'-end processing"/>
    <property type="evidence" value="ECO:0007669"/>
    <property type="project" value="TreeGrafter"/>
</dbReference>
<dbReference type="GO" id="GO:0046872">
    <property type="term" value="F:metal ion binding"/>
    <property type="evidence" value="ECO:0007669"/>
    <property type="project" value="UniProtKB-KW"/>
</dbReference>
<reference evidence="12" key="1">
    <citation type="journal article" date="2012" name="Proc. Natl. Acad. Sci. U.S.A.">
        <title>Antigenic diversity is generated by distinct evolutionary mechanisms in African trypanosome species.</title>
        <authorList>
            <person name="Jackson A.P."/>
            <person name="Berry A."/>
            <person name="Aslett M."/>
            <person name="Allison H.C."/>
            <person name="Burton P."/>
            <person name="Vavrova-Anderson J."/>
            <person name="Brown R."/>
            <person name="Browne H."/>
            <person name="Corton N."/>
            <person name="Hauser H."/>
            <person name="Gamble J."/>
            <person name="Gilderthorp R."/>
            <person name="Marcello L."/>
            <person name="McQuillan J."/>
            <person name="Otto T.D."/>
            <person name="Quail M.A."/>
            <person name="Sanders M.J."/>
            <person name="van Tonder A."/>
            <person name="Ginger M.L."/>
            <person name="Field M.C."/>
            <person name="Barry J.D."/>
            <person name="Hertz-Fowler C."/>
            <person name="Berriman M."/>
        </authorList>
    </citation>
    <scope>NUCLEOTIDE SEQUENCE</scope>
    <source>
        <strain evidence="12">IL3000</strain>
    </source>
</reference>
<keyword evidence="5" id="KW-0819">tRNA processing</keyword>
<evidence type="ECO:0000256" key="8">
    <source>
        <dbReference type="ARBA" id="ARBA00022759"/>
    </source>
</evidence>
<dbReference type="GO" id="GO:0042781">
    <property type="term" value="F:3'-tRNA processing endoribonuclease activity"/>
    <property type="evidence" value="ECO:0007669"/>
    <property type="project" value="UniProtKB-EC"/>
</dbReference>
<comment type="cofactor">
    <cofactor evidence="2">
        <name>Zn(2+)</name>
        <dbReference type="ChEBI" id="CHEBI:29105"/>
    </cofactor>
</comment>
<keyword evidence="7" id="KW-0479">Metal-binding</keyword>
<feature type="compositionally biased region" description="Basic and acidic residues" evidence="11">
    <location>
        <begin position="582"/>
        <end position="594"/>
    </location>
</feature>
<protein>
    <recommendedName>
        <fullName evidence="4">ribonuclease Z</fullName>
        <ecNumber evidence="4">3.1.26.11</ecNumber>
    </recommendedName>
</protein>
<evidence type="ECO:0000256" key="3">
    <source>
        <dbReference type="ARBA" id="ARBA00007823"/>
    </source>
</evidence>
<keyword evidence="6" id="KW-0540">Nuclease</keyword>
<evidence type="ECO:0000256" key="7">
    <source>
        <dbReference type="ARBA" id="ARBA00022723"/>
    </source>
</evidence>
<name>G0ULR7_TRYCI</name>
<comment type="similarity">
    <text evidence="3">Belongs to the RNase Z family.</text>
</comment>
<dbReference type="PANTHER" id="PTHR12553:SF49">
    <property type="entry name" value="ZINC PHOSPHODIESTERASE ELAC PROTEIN 2"/>
    <property type="match status" value="1"/>
</dbReference>
<evidence type="ECO:0000256" key="9">
    <source>
        <dbReference type="ARBA" id="ARBA00022801"/>
    </source>
</evidence>
<feature type="region of interest" description="Disordered" evidence="11">
    <location>
        <begin position="575"/>
        <end position="594"/>
    </location>
</feature>